<comment type="caution">
    <text evidence="1">The sequence shown here is derived from an EMBL/GenBank/DDBJ whole genome shotgun (WGS) entry which is preliminary data.</text>
</comment>
<evidence type="ECO:0000313" key="1">
    <source>
        <dbReference type="EMBL" id="KAK4544186.1"/>
    </source>
</evidence>
<dbReference type="EMBL" id="JAVFHQ010000026">
    <property type="protein sequence ID" value="KAK4544186.1"/>
    <property type="molecule type" value="Genomic_DNA"/>
</dbReference>
<dbReference type="AlphaFoldDB" id="A0AAV9JFU0"/>
<dbReference type="PANTHER" id="PTHR42085">
    <property type="entry name" value="F-BOX DOMAIN-CONTAINING PROTEIN"/>
    <property type="match status" value="1"/>
</dbReference>
<protein>
    <submittedName>
        <fullName evidence="1">Uncharacterized protein</fullName>
    </submittedName>
</protein>
<dbReference type="PANTHER" id="PTHR42085:SF1">
    <property type="entry name" value="F-BOX DOMAIN-CONTAINING PROTEIN"/>
    <property type="match status" value="1"/>
</dbReference>
<reference evidence="1 2" key="1">
    <citation type="submission" date="2021-11" db="EMBL/GenBank/DDBJ databases">
        <title>Black yeast isolated from Biological Soil Crust.</title>
        <authorList>
            <person name="Kurbessoian T."/>
        </authorList>
    </citation>
    <scope>NUCLEOTIDE SEQUENCE [LARGE SCALE GENOMIC DNA]</scope>
    <source>
        <strain evidence="1 2">CCFEE 5522</strain>
    </source>
</reference>
<proteinExistence type="predicted"/>
<evidence type="ECO:0000313" key="2">
    <source>
        <dbReference type="Proteomes" id="UP001324427"/>
    </source>
</evidence>
<name>A0AAV9JFU0_9PEZI</name>
<gene>
    <name evidence="1" type="ORF">LTR36_004396</name>
</gene>
<dbReference type="Proteomes" id="UP001324427">
    <property type="component" value="Unassembled WGS sequence"/>
</dbReference>
<sequence length="187" mass="20869">MDRSPLAKLSPELRNSIWKLLVTEDEPLQVSVTLPTTVVPPPITKVCRQIRSECHLMFYAMNTFRLDIPSGDECAAEGEAAVTDLFQESVAKAILWMEAVMVESHKVVSLELHVAVNSHWVHYDMKDRAGSWKELVTAMKACGYGEPRTVVTVQHHFDGGLSRDGESQIREAFGTLGLDGDKMIFLL</sequence>
<organism evidence="1 2">
    <name type="scientific">Oleoguttula mirabilis</name>
    <dbReference type="NCBI Taxonomy" id="1507867"/>
    <lineage>
        <taxon>Eukaryota</taxon>
        <taxon>Fungi</taxon>
        <taxon>Dikarya</taxon>
        <taxon>Ascomycota</taxon>
        <taxon>Pezizomycotina</taxon>
        <taxon>Dothideomycetes</taxon>
        <taxon>Dothideomycetidae</taxon>
        <taxon>Mycosphaerellales</taxon>
        <taxon>Teratosphaeriaceae</taxon>
        <taxon>Oleoguttula</taxon>
    </lineage>
</organism>
<accession>A0AAV9JFU0</accession>
<keyword evidence="2" id="KW-1185">Reference proteome</keyword>
<dbReference type="InterPro" id="IPR038883">
    <property type="entry name" value="AN11006-like"/>
</dbReference>